<protein>
    <recommendedName>
        <fullName evidence="5">Tyr recombinase domain-containing protein</fullName>
    </recommendedName>
</protein>
<dbReference type="Proteomes" id="UP001159042">
    <property type="component" value="Unassembled WGS sequence"/>
</dbReference>
<dbReference type="InterPro" id="IPR011010">
    <property type="entry name" value="DNA_brk_join_enz"/>
</dbReference>
<dbReference type="EMBL" id="JANEYG010000048">
    <property type="protein sequence ID" value="KAJ8915867.1"/>
    <property type="molecule type" value="Genomic_DNA"/>
</dbReference>
<dbReference type="AlphaFoldDB" id="A0AAV8VNX0"/>
<dbReference type="GO" id="GO:0015074">
    <property type="term" value="P:DNA integration"/>
    <property type="evidence" value="ECO:0007669"/>
    <property type="project" value="InterPro"/>
</dbReference>
<name>A0AAV8VNX0_9CUCU</name>
<keyword evidence="1" id="KW-0233">DNA recombination</keyword>
<keyword evidence="2" id="KW-0472">Membrane</keyword>
<evidence type="ECO:0000313" key="3">
    <source>
        <dbReference type="EMBL" id="KAJ8915867.1"/>
    </source>
</evidence>
<keyword evidence="2" id="KW-1133">Transmembrane helix</keyword>
<keyword evidence="2" id="KW-0812">Transmembrane</keyword>
<feature type="transmembrane region" description="Helical" evidence="2">
    <location>
        <begin position="477"/>
        <end position="497"/>
    </location>
</feature>
<evidence type="ECO:0008006" key="5">
    <source>
        <dbReference type="Google" id="ProtNLM"/>
    </source>
</evidence>
<evidence type="ECO:0000256" key="2">
    <source>
        <dbReference type="SAM" id="Phobius"/>
    </source>
</evidence>
<keyword evidence="4" id="KW-1185">Reference proteome</keyword>
<accession>A0AAV8VNX0</accession>
<dbReference type="InterPro" id="IPR013762">
    <property type="entry name" value="Integrase-like_cat_sf"/>
</dbReference>
<sequence>MGNVQFNVWVLIVSGKCLLIYRAFLKLQNPEMYTGHSFRRTSARMLANSGASITNIKRHGGWKSASVAEGYLEDSLQNKKKIASQILRCVSPKPNTSTLKETDNDLDSIAVEQRYVEENASNVPKRLDNSGQTLTNHFRKQDSLDITSALNLNSATNCTFNILFQILVEIRGERIGSNTKINSQGYNRPTPKESPHNFGNRCQYLRRLIFSTIHSDSTLTQEEKISPISNIEKLILKREDLINNYPLQILEHLYRNIPKLNQMETNNTTLNYTRNSSHKRRYFLYPIPIQNKIIAPQKPYLILNEKNELYHYQEELCEEIENTFYCHNQLQSEEDCIVNIIIRNAAKNCSTVSVHLENIVTNQVSPQNILLTTPINTIITEFCAIKNHQELKPKSYLLTIPEKCYYVINQDKFSLENGNFAPVTIIQLPSLNISAVKQRPHMIKLNKMNVEDLSHLTKKMNHNEIVLPSEPDVAASLPLWLIMVICSIVCLLIYFGVRCYYRTRLSLSNSISQKETYYKRCSNV</sequence>
<reference evidence="3 4" key="1">
    <citation type="journal article" date="2023" name="Insect Mol. Biol.">
        <title>Genome sequencing provides insights into the evolution of gene families encoding plant cell wall-degrading enzymes in longhorned beetles.</title>
        <authorList>
            <person name="Shin N.R."/>
            <person name="Okamura Y."/>
            <person name="Kirsch R."/>
            <person name="Pauchet Y."/>
        </authorList>
    </citation>
    <scope>NUCLEOTIDE SEQUENCE [LARGE SCALE GENOMIC DNA]</scope>
    <source>
        <strain evidence="3">EAD_L_NR</strain>
    </source>
</reference>
<evidence type="ECO:0000256" key="1">
    <source>
        <dbReference type="ARBA" id="ARBA00023172"/>
    </source>
</evidence>
<dbReference type="GO" id="GO:0006310">
    <property type="term" value="P:DNA recombination"/>
    <property type="evidence" value="ECO:0007669"/>
    <property type="project" value="UniProtKB-KW"/>
</dbReference>
<comment type="caution">
    <text evidence="3">The sequence shown here is derived from an EMBL/GenBank/DDBJ whole genome shotgun (WGS) entry which is preliminary data.</text>
</comment>
<dbReference type="Gene3D" id="1.10.443.10">
    <property type="entry name" value="Intergrase catalytic core"/>
    <property type="match status" value="1"/>
</dbReference>
<proteinExistence type="predicted"/>
<dbReference type="GO" id="GO:0003677">
    <property type="term" value="F:DNA binding"/>
    <property type="evidence" value="ECO:0007669"/>
    <property type="project" value="InterPro"/>
</dbReference>
<organism evidence="3 4">
    <name type="scientific">Exocentrus adspersus</name>
    <dbReference type="NCBI Taxonomy" id="1586481"/>
    <lineage>
        <taxon>Eukaryota</taxon>
        <taxon>Metazoa</taxon>
        <taxon>Ecdysozoa</taxon>
        <taxon>Arthropoda</taxon>
        <taxon>Hexapoda</taxon>
        <taxon>Insecta</taxon>
        <taxon>Pterygota</taxon>
        <taxon>Neoptera</taxon>
        <taxon>Endopterygota</taxon>
        <taxon>Coleoptera</taxon>
        <taxon>Polyphaga</taxon>
        <taxon>Cucujiformia</taxon>
        <taxon>Chrysomeloidea</taxon>
        <taxon>Cerambycidae</taxon>
        <taxon>Lamiinae</taxon>
        <taxon>Acanthocinini</taxon>
        <taxon>Exocentrus</taxon>
    </lineage>
</organism>
<evidence type="ECO:0000313" key="4">
    <source>
        <dbReference type="Proteomes" id="UP001159042"/>
    </source>
</evidence>
<dbReference type="SUPFAM" id="SSF56349">
    <property type="entry name" value="DNA breaking-rejoining enzymes"/>
    <property type="match status" value="1"/>
</dbReference>
<gene>
    <name evidence="3" type="ORF">NQ315_015478</name>
</gene>